<dbReference type="InterPro" id="IPR017185">
    <property type="entry name" value="UCP037373_trxn_reg"/>
</dbReference>
<organism evidence="1 2">
    <name type="scientific">Methanothrix soehngenii (strain ATCC 5969 / DSM 3671 / JCM 10134 / NBRC 103675 / OCM 69 / GP-6)</name>
    <name type="common">Methanosaeta concilii</name>
    <dbReference type="NCBI Taxonomy" id="990316"/>
    <lineage>
        <taxon>Archaea</taxon>
        <taxon>Methanobacteriati</taxon>
        <taxon>Methanobacteriota</taxon>
        <taxon>Stenosarchaea group</taxon>
        <taxon>Methanomicrobia</taxon>
        <taxon>Methanotrichales</taxon>
        <taxon>Methanotrichaceae</taxon>
        <taxon>Methanothrix</taxon>
    </lineage>
</organism>
<dbReference type="SUPFAM" id="SSF46785">
    <property type="entry name" value="Winged helix' DNA-binding domain"/>
    <property type="match status" value="1"/>
</dbReference>
<dbReference type="EMBL" id="CP002565">
    <property type="protein sequence ID" value="AEB68199.1"/>
    <property type="molecule type" value="Genomic_DNA"/>
</dbReference>
<dbReference type="HOGENOM" id="CLU_163103_0_0_2"/>
<dbReference type="KEGG" id="mcj:MCON_1556"/>
<dbReference type="Proteomes" id="UP000007807">
    <property type="component" value="Chromosome"/>
</dbReference>
<accession>F4BTJ4</accession>
<sequence length="136" mass="15648">MLSFIMRLVKALNTSASADIAAERDEFASILMKIGLKRNVAKVLTYLAGVPEATSREIEIGSDLRQPEVSIAMREIRRLEWVRERDERNPGKGRPYRIYKLNRSLPDIVQYLESENAKEAERVMKQIEKLKSLKSN</sequence>
<dbReference type="PIRSF" id="PIRSF037373">
    <property type="entry name" value="UCP037373_trxn_reg"/>
    <property type="match status" value="1"/>
</dbReference>
<evidence type="ECO:0000313" key="1">
    <source>
        <dbReference type="EMBL" id="AEB68199.1"/>
    </source>
</evidence>
<dbReference type="AlphaFoldDB" id="F4BTJ4"/>
<keyword evidence="2" id="KW-1185">Reference proteome</keyword>
<dbReference type="InterPro" id="IPR036388">
    <property type="entry name" value="WH-like_DNA-bd_sf"/>
</dbReference>
<gene>
    <name evidence="1" type="ordered locus">MCON_1556</name>
</gene>
<protein>
    <submittedName>
        <fullName evidence="1">Transcriptional regulator TrmB, putative</fullName>
    </submittedName>
</protein>
<dbReference type="Gene3D" id="1.10.10.10">
    <property type="entry name" value="Winged helix-like DNA-binding domain superfamily/Winged helix DNA-binding domain"/>
    <property type="match status" value="1"/>
</dbReference>
<dbReference type="InParanoid" id="F4BTJ4"/>
<reference evidence="1 2" key="1">
    <citation type="journal article" date="2011" name="J. Bacteriol.">
        <title>Complete genome sequence of Methanosaeta concilii, a specialist in aceticlastic methanogenesis.</title>
        <authorList>
            <person name="Barber R.D."/>
            <person name="Zhang L."/>
            <person name="Harnack M."/>
            <person name="Olson M.V."/>
            <person name="Kaul R."/>
            <person name="Ingram-Smith C."/>
            <person name="Smith K.S."/>
        </authorList>
    </citation>
    <scope>NUCLEOTIDE SEQUENCE [LARGE SCALE GENOMIC DNA]</scope>
    <source>
        <strain evidence="2">ATCC 5969 / DSM 3671 / JCM 10134 / NBRC 103675 / OCM 69 / GP-6</strain>
    </source>
</reference>
<evidence type="ECO:0000313" key="2">
    <source>
        <dbReference type="Proteomes" id="UP000007807"/>
    </source>
</evidence>
<dbReference type="STRING" id="990316.MCON_1556"/>
<dbReference type="InterPro" id="IPR036390">
    <property type="entry name" value="WH_DNA-bd_sf"/>
</dbReference>
<proteinExistence type="predicted"/>
<name>F4BTJ4_METSG</name>